<name>A0A8J7YTI7_9ARCH</name>
<reference evidence="2" key="1">
    <citation type="submission" date="2019-11" db="EMBL/GenBank/DDBJ databases">
        <title>Lipid analysis of CO2-rich subsurface aquifers suggests an autotrophy-based deep biosphere with lysolipids enriched in CPR bacteria.</title>
        <authorList>
            <person name="Probst A.J."/>
            <person name="Elling F.J."/>
            <person name="Castelle C.J."/>
            <person name="Zhu Q."/>
            <person name="Elvert M."/>
            <person name="Birarda G."/>
            <person name="Holman H.-Y."/>
            <person name="Lane K.R."/>
            <person name="Ladd B."/>
            <person name="Ryan M.C."/>
            <person name="Woyke T."/>
            <person name="Hinrichs K.-U."/>
            <person name="Banfield J.F."/>
        </authorList>
    </citation>
    <scope>NUCLEOTIDE SEQUENCE</scope>
    <source>
        <strain evidence="1">CG_2015-01_33_1645</strain>
        <strain evidence="2">CG_2015-04_33_537</strain>
    </source>
</reference>
<protein>
    <submittedName>
        <fullName evidence="2">Uncharacterized protein</fullName>
    </submittedName>
</protein>
<comment type="caution">
    <text evidence="2">The sequence shown here is derived from an EMBL/GenBank/DDBJ whole genome shotgun (WGS) entry which is preliminary data.</text>
</comment>
<evidence type="ECO:0000313" key="2">
    <source>
        <dbReference type="EMBL" id="NCS90882.1"/>
    </source>
</evidence>
<dbReference type="AlphaFoldDB" id="A0A8J7YTI7"/>
<evidence type="ECO:0000313" key="3">
    <source>
        <dbReference type="Proteomes" id="UP000738826"/>
    </source>
</evidence>
<dbReference type="EMBL" id="JAACVF010000043">
    <property type="protein sequence ID" value="NCN64799.1"/>
    <property type="molecule type" value="Genomic_DNA"/>
</dbReference>
<dbReference type="EMBL" id="JAACQH010000007">
    <property type="protein sequence ID" value="NCS90882.1"/>
    <property type="molecule type" value="Genomic_DNA"/>
</dbReference>
<dbReference type="InterPro" id="IPR036390">
    <property type="entry name" value="WH_DNA-bd_sf"/>
</dbReference>
<sequence>MRNIIIDELAKNRNIFIVKELPRTFNIQKNVLWATLSRLEKRGWIKRIEKGKYMIIPPGAEKGKYTLNEFVIGALLVNPCCISYWCGLYYYGLLELLITILEILVKKKQIYNYPNLKG</sequence>
<accession>A0A8J7YTI7</accession>
<gene>
    <name evidence="2" type="ORF">GW779_00440</name>
    <name evidence="1" type="ORF">GW910_01810</name>
</gene>
<dbReference type="SUPFAM" id="SSF46785">
    <property type="entry name" value="Winged helix' DNA-binding domain"/>
    <property type="match status" value="1"/>
</dbReference>
<proteinExistence type="predicted"/>
<evidence type="ECO:0000313" key="1">
    <source>
        <dbReference type="EMBL" id="NCN64799.1"/>
    </source>
</evidence>
<dbReference type="Proteomes" id="UP000768163">
    <property type="component" value="Unassembled WGS sequence"/>
</dbReference>
<organism evidence="2 3">
    <name type="scientific">Candidatus Altarchaeum hamiconexum</name>
    <dbReference type="NCBI Taxonomy" id="1803513"/>
    <lineage>
        <taxon>Archaea</taxon>
        <taxon>Candidatus Altarchaeota</taxon>
        <taxon>Candidatus Altiarchaeia</taxon>
        <taxon>Candidatus Altarchaeales</taxon>
        <taxon>Candidatus Altarchaeaceae</taxon>
        <taxon>Candidatus Altarchaeum</taxon>
    </lineage>
</organism>
<dbReference type="Proteomes" id="UP000738826">
    <property type="component" value="Unassembled WGS sequence"/>
</dbReference>